<dbReference type="InterPro" id="IPR013546">
    <property type="entry name" value="PII_UdlTrfase/GS_AdlTrfase"/>
</dbReference>
<dbReference type="EC" id="3.1.4.-" evidence="7"/>
<feature type="domain" description="ACT" evidence="9">
    <location>
        <begin position="857"/>
        <end position="936"/>
    </location>
</feature>
<comment type="activity regulation">
    <text evidence="7">Uridylyltransferase (UTase) activity is inhibited by glutamine, while glutamine activates uridylyl-removing (UR) activity.</text>
</comment>
<feature type="region of interest" description="Uridylyltransferase" evidence="7">
    <location>
        <begin position="1"/>
        <end position="393"/>
    </location>
</feature>
<dbReference type="SUPFAM" id="SSF55021">
    <property type="entry name" value="ACT-like"/>
    <property type="match status" value="2"/>
</dbReference>
<evidence type="ECO:0000256" key="5">
    <source>
        <dbReference type="ARBA" id="ARBA00022842"/>
    </source>
</evidence>
<dbReference type="InterPro" id="IPR002912">
    <property type="entry name" value="ACT_dom"/>
</dbReference>
<dbReference type="CDD" id="cd04900">
    <property type="entry name" value="ACT_UUR-like_1"/>
    <property type="match status" value="1"/>
</dbReference>
<evidence type="ECO:0000256" key="8">
    <source>
        <dbReference type="SAM" id="MobiDB-lite"/>
    </source>
</evidence>
<organism evidence="11 12">
    <name type="scientific">Roseivivax lentus</name>
    <dbReference type="NCBI Taxonomy" id="633194"/>
    <lineage>
        <taxon>Bacteria</taxon>
        <taxon>Pseudomonadati</taxon>
        <taxon>Pseudomonadota</taxon>
        <taxon>Alphaproteobacteria</taxon>
        <taxon>Rhodobacterales</taxon>
        <taxon>Roseobacteraceae</taxon>
        <taxon>Roseivivax</taxon>
    </lineage>
</organism>
<evidence type="ECO:0000256" key="4">
    <source>
        <dbReference type="ARBA" id="ARBA00022801"/>
    </source>
</evidence>
<keyword evidence="1 7" id="KW-0808">Transferase</keyword>
<dbReference type="EC" id="2.7.7.59" evidence="7"/>
<gene>
    <name evidence="7" type="primary">glnD</name>
    <name evidence="11" type="ORF">SAMN05421759_102198</name>
</gene>
<dbReference type="PROSITE" id="PS51671">
    <property type="entry name" value="ACT"/>
    <property type="match status" value="2"/>
</dbReference>
<dbReference type="AlphaFoldDB" id="A0A1N7KZ08"/>
<keyword evidence="5 7" id="KW-0460">Magnesium</keyword>
<comment type="domain">
    <text evidence="7">Has four distinct domains: an N-terminal nucleotidyltransferase (NT) domain responsible for UTase activity, a central HD domain that encodes UR activity, and two C-terminal ACT domains that seem to have a role in glutamine sensing.</text>
</comment>
<keyword evidence="12" id="KW-1185">Reference proteome</keyword>
<name>A0A1N7KZ08_9RHOB</name>
<proteinExistence type="inferred from homology"/>
<keyword evidence="3" id="KW-0677">Repeat</keyword>
<keyword evidence="2 7" id="KW-0548">Nucleotidyltransferase</keyword>
<comment type="caution">
    <text evidence="7">Lacks conserved residue(s) required for the propagation of feature annotation.</text>
</comment>
<dbReference type="InterPro" id="IPR043519">
    <property type="entry name" value="NT_sf"/>
</dbReference>
<dbReference type="Gene3D" id="3.30.460.10">
    <property type="entry name" value="Beta Polymerase, domain 2"/>
    <property type="match status" value="1"/>
</dbReference>
<feature type="region of interest" description="Disordered" evidence="8">
    <location>
        <begin position="1"/>
        <end position="26"/>
    </location>
</feature>
<dbReference type="InterPro" id="IPR010043">
    <property type="entry name" value="UTase/UR"/>
</dbReference>
<dbReference type="SMART" id="SM00471">
    <property type="entry name" value="HDc"/>
    <property type="match status" value="1"/>
</dbReference>
<dbReference type="CDD" id="cd00077">
    <property type="entry name" value="HDc"/>
    <property type="match status" value="1"/>
</dbReference>
<dbReference type="STRING" id="633194.SAMN05421759_102198"/>
<evidence type="ECO:0000313" key="12">
    <source>
        <dbReference type="Proteomes" id="UP000186684"/>
    </source>
</evidence>
<dbReference type="PANTHER" id="PTHR47320">
    <property type="entry name" value="BIFUNCTIONAL URIDYLYLTRANSFERASE/URIDYLYL-REMOVING ENZYME"/>
    <property type="match status" value="1"/>
</dbReference>
<comment type="function">
    <text evidence="7">Modifies, by uridylylation and deuridylylation, the PII regulatory proteins (GlnB and homologs), in response to the nitrogen status of the cell that GlnD senses through the glutamine level. Under low glutamine levels, catalyzes the conversion of the PII proteins and UTP to PII-UMP and PPi, while under higher glutamine levels, GlnD hydrolyzes PII-UMP to PII and UMP (deuridylylation). Thus, controls uridylylation state and activity of the PII proteins, and plays an important role in the regulation of nitrogen metabolism.</text>
</comment>
<reference evidence="12" key="1">
    <citation type="submission" date="2017-01" db="EMBL/GenBank/DDBJ databases">
        <authorList>
            <person name="Varghese N."/>
            <person name="Submissions S."/>
        </authorList>
    </citation>
    <scope>NUCLEOTIDE SEQUENCE [LARGE SCALE GENOMIC DNA]</scope>
    <source>
        <strain evidence="12">DSM 29430</strain>
    </source>
</reference>
<dbReference type="InterPro" id="IPR045865">
    <property type="entry name" value="ACT-like_dom_sf"/>
</dbReference>
<feature type="domain" description="ACT" evidence="9">
    <location>
        <begin position="747"/>
        <end position="823"/>
    </location>
</feature>
<evidence type="ECO:0000256" key="1">
    <source>
        <dbReference type="ARBA" id="ARBA00022679"/>
    </source>
</evidence>
<keyword evidence="4 7" id="KW-0378">Hydrolase</keyword>
<dbReference type="SUPFAM" id="SSF81301">
    <property type="entry name" value="Nucleotidyltransferase"/>
    <property type="match status" value="1"/>
</dbReference>
<dbReference type="NCBIfam" id="NF003467">
    <property type="entry name" value="PRK05092.1"/>
    <property type="match status" value="1"/>
</dbReference>
<comment type="catalytic activity">
    <reaction evidence="7">
        <text>[protein-PII]-uridylyl-L-tyrosine + H2O = [protein-PII]-L-tyrosine + UMP + H(+)</text>
        <dbReference type="Rhea" id="RHEA:48600"/>
        <dbReference type="Rhea" id="RHEA-COMP:12147"/>
        <dbReference type="Rhea" id="RHEA-COMP:12148"/>
        <dbReference type="ChEBI" id="CHEBI:15377"/>
        <dbReference type="ChEBI" id="CHEBI:15378"/>
        <dbReference type="ChEBI" id="CHEBI:46858"/>
        <dbReference type="ChEBI" id="CHEBI:57865"/>
        <dbReference type="ChEBI" id="CHEBI:90602"/>
    </reaction>
</comment>
<dbReference type="GO" id="GO:0008882">
    <property type="term" value="F:[glutamate-ammonia-ligase] adenylyltransferase activity"/>
    <property type="evidence" value="ECO:0007669"/>
    <property type="project" value="InterPro"/>
</dbReference>
<dbReference type="SUPFAM" id="SSF81593">
    <property type="entry name" value="Nucleotidyltransferase substrate binding subunit/domain"/>
    <property type="match status" value="1"/>
</dbReference>
<evidence type="ECO:0000256" key="7">
    <source>
        <dbReference type="HAMAP-Rule" id="MF_00277"/>
    </source>
</evidence>
<dbReference type="Pfam" id="PF03710">
    <property type="entry name" value="GlnE"/>
    <property type="match status" value="1"/>
</dbReference>
<dbReference type="CDD" id="cd05401">
    <property type="entry name" value="NT_GlnE_GlnD_like"/>
    <property type="match status" value="1"/>
</dbReference>
<dbReference type="Pfam" id="PF08335">
    <property type="entry name" value="GlnD_UR_UTase"/>
    <property type="match status" value="1"/>
</dbReference>
<comment type="cofactor">
    <cofactor evidence="7">
        <name>Mg(2+)</name>
        <dbReference type="ChEBI" id="CHEBI:18420"/>
    </cofactor>
</comment>
<evidence type="ECO:0000256" key="6">
    <source>
        <dbReference type="ARBA" id="ARBA00023268"/>
    </source>
</evidence>
<evidence type="ECO:0000256" key="3">
    <source>
        <dbReference type="ARBA" id="ARBA00022737"/>
    </source>
</evidence>
<dbReference type="NCBIfam" id="TIGR01693">
    <property type="entry name" value="UTase_glnD"/>
    <property type="match status" value="1"/>
</dbReference>
<dbReference type="Gene3D" id="1.10.3090.10">
    <property type="entry name" value="cca-adding enzyme, domain 2"/>
    <property type="match status" value="1"/>
</dbReference>
<dbReference type="Proteomes" id="UP000186684">
    <property type="component" value="Unassembled WGS sequence"/>
</dbReference>
<dbReference type="HAMAP" id="MF_00277">
    <property type="entry name" value="PII_uridylyl_transf"/>
    <property type="match status" value="1"/>
</dbReference>
<dbReference type="OrthoDB" id="9758038at2"/>
<dbReference type="GO" id="GO:0006808">
    <property type="term" value="P:regulation of nitrogen utilization"/>
    <property type="evidence" value="ECO:0007669"/>
    <property type="project" value="UniProtKB-UniRule"/>
</dbReference>
<dbReference type="EMBL" id="FTOQ01000002">
    <property type="protein sequence ID" value="SIS66736.1"/>
    <property type="molecule type" value="Genomic_DNA"/>
</dbReference>
<dbReference type="RefSeq" id="WP_083950480.1">
    <property type="nucleotide sequence ID" value="NZ_FTOQ01000002.1"/>
</dbReference>
<dbReference type="GO" id="GO:0008773">
    <property type="term" value="F:[protein-PII] uridylyltransferase activity"/>
    <property type="evidence" value="ECO:0007669"/>
    <property type="project" value="UniProtKB-UniRule"/>
</dbReference>
<feature type="domain" description="HD" evidence="10">
    <location>
        <begin position="509"/>
        <end position="631"/>
    </location>
</feature>
<keyword evidence="6 7" id="KW-0511">Multifunctional enzyme</keyword>
<dbReference type="Pfam" id="PF01966">
    <property type="entry name" value="HD"/>
    <property type="match status" value="1"/>
</dbReference>
<dbReference type="InterPro" id="IPR003607">
    <property type="entry name" value="HD/PDEase_dom"/>
</dbReference>
<accession>A0A1N7KZ08</accession>
<dbReference type="Pfam" id="PF24931">
    <property type="entry name" value="ACT_ACR9_3rd"/>
    <property type="match status" value="1"/>
</dbReference>
<dbReference type="InterPro" id="IPR006674">
    <property type="entry name" value="HD_domain"/>
</dbReference>
<evidence type="ECO:0000259" key="10">
    <source>
        <dbReference type="PROSITE" id="PS51831"/>
    </source>
</evidence>
<sequence length="936" mass="106200">MTPPLAPSVVPDSDRSGPPGAAPDLILPPEAILDRDAVRDRLWDAIGEATEEREIREATVRILRDARAAGRDAVATAFAEAPFRAHAVTHAYTYITDAIVSLTFEVATQKLHRMPNPTEGQRIAVMAVGGYGRGEMAPYSDVDLLFLNPYKITAWAESVIESMLYILWDLKLKVGHASRTIKDCLRLGRDDFTIRTAMLESRLVTGDAPLAEELEARLRQELFQGTETEFVDAKLQERETRHEKQGGQRYMVEPNVKEGKGGLRDLQSLYWILKYVHRTDDAGTLVGRGVFRPEEFRTFVEAENFLWAVRCHLHLIAGRAMEVLSFDMQVEVAERMGFVDRGGRRGVEIFMQAYFRHAVAVGDLTRIFLTALEAEQKKEAPLLLRIFNRPPKTRNGYEVLNGRLAITDDADFLADKMNMLRLYEEALRTGLLIHPDAMRLIQANLHLIDDEMRNSKEAQRIFLDLMLKHGNPDRALRRMNELGVLSAFIPEFEPIVAMMQFNMYHHYTVDEHTIQCIWHLSEIEHGNLVEELPVASTILKEGVNRRVLYVALLLHDIGKGRDEDHSVLGARIARRVAPRLGLTKAECATVEWLIRHHLLMSDMAQKRDIADPRTVRDFAKAVQTRERLDLLCVLTVCDIRGVGPGTWNNWKAALLRALYRQTRRALESGMEALNRENRGAEAKKLLREKLSDWDKKDLRAETSRHYETYWQGLHVTAHVVFAKLLRDIGTDEIRIDIHADEDRDATRVCFALADHPGIFARLAGALALVGANVVDARTYTSKDGFATAAFWVQDGEGAPYEPSRLPRLRSMIERTLKGEVVAREAIKSRDKIKKRERAFNVPTSITFENEGSEIYTIIEVDTRDRPGLLHDLARTLSESNIYIASAVIATYGEQVVDSFYVKDMFGLKFYTPSKQRVIERRLRAAIEAGAERARAQ</sequence>
<dbReference type="PIRSF" id="PIRSF006288">
    <property type="entry name" value="PII_uridyltransf"/>
    <property type="match status" value="1"/>
</dbReference>
<dbReference type="PANTHER" id="PTHR47320:SF1">
    <property type="entry name" value="BIFUNCTIONAL URIDYLYLTRANSFERASE_URIDYLYL-REMOVING ENZYME"/>
    <property type="match status" value="1"/>
</dbReference>
<dbReference type="PROSITE" id="PS51831">
    <property type="entry name" value="HD"/>
    <property type="match status" value="1"/>
</dbReference>
<comment type="similarity">
    <text evidence="7">Belongs to the GlnD family.</text>
</comment>
<evidence type="ECO:0000313" key="11">
    <source>
        <dbReference type="EMBL" id="SIS66736.1"/>
    </source>
</evidence>
<dbReference type="SUPFAM" id="SSF81891">
    <property type="entry name" value="Poly A polymerase C-terminal region-like"/>
    <property type="match status" value="1"/>
</dbReference>
<evidence type="ECO:0000259" key="9">
    <source>
        <dbReference type="PROSITE" id="PS51671"/>
    </source>
</evidence>
<dbReference type="GO" id="GO:0008081">
    <property type="term" value="F:phosphoric diester hydrolase activity"/>
    <property type="evidence" value="ECO:0007669"/>
    <property type="project" value="UniProtKB-UniRule"/>
</dbReference>
<evidence type="ECO:0000256" key="2">
    <source>
        <dbReference type="ARBA" id="ARBA00022695"/>
    </source>
</evidence>
<dbReference type="InterPro" id="IPR005190">
    <property type="entry name" value="GlnE_rpt_dom"/>
</dbReference>
<dbReference type="CDD" id="cd04899">
    <property type="entry name" value="ACT_ACR-UUR-like_2"/>
    <property type="match status" value="1"/>
</dbReference>
<protein>
    <recommendedName>
        <fullName evidence="7">Bifunctional uridylyltransferase/uridylyl-removing enzyme</fullName>
        <shortName evidence="7">UTase/UR</shortName>
    </recommendedName>
    <alternativeName>
        <fullName evidence="7">Bifunctional [protein-PII] modification enzyme</fullName>
    </alternativeName>
    <alternativeName>
        <fullName evidence="7">Bifunctional nitrogen sensor protein</fullName>
    </alternativeName>
    <domain>
        <recommendedName>
            <fullName evidence="7">[Protein-PII] uridylyltransferase</fullName>
            <shortName evidence="7">PII uridylyltransferase</shortName>
            <shortName evidence="7">UTase</shortName>
            <ecNumber evidence="7">2.7.7.59</ecNumber>
        </recommendedName>
    </domain>
    <domain>
        <recommendedName>
            <fullName evidence="7">[Protein-PII]-UMP uridylyl-removing enzyme</fullName>
            <shortName evidence="7">UR</shortName>
            <ecNumber evidence="7">3.1.4.-</ecNumber>
        </recommendedName>
    </domain>
</protein>
<comment type="catalytic activity">
    <reaction evidence="7">
        <text>[protein-PII]-L-tyrosine + UTP = [protein-PII]-uridylyl-L-tyrosine + diphosphate</text>
        <dbReference type="Rhea" id="RHEA:13673"/>
        <dbReference type="Rhea" id="RHEA-COMP:12147"/>
        <dbReference type="Rhea" id="RHEA-COMP:12148"/>
        <dbReference type="ChEBI" id="CHEBI:33019"/>
        <dbReference type="ChEBI" id="CHEBI:46398"/>
        <dbReference type="ChEBI" id="CHEBI:46858"/>
        <dbReference type="ChEBI" id="CHEBI:90602"/>
        <dbReference type="EC" id="2.7.7.59"/>
    </reaction>
</comment>